<dbReference type="GeneID" id="93653052"/>
<sequence>MLLSKFIELLAVTLVMAATTFISSIAPIKFFTLSSRNLNYLTIFSMGILVGTALLIVLPEGIEVLNEGMYQLTSFTVGLPILVGFILMFTIDKFVAHKLHDKVLYSAGSTGTGGTATNTSSFGEERAQSVVESVLQSSITLGLLVHASVDGISLGSSFADKDSTLQFIIIIALIIHKIPTAFSLGTILSKEGMPDKLVLIHLGLFALSTPVSTWITFIIISVSSTQIQFLTGILLLFSSGTFLYVVYHVMNEFEDGLFEDGGEGGSSGGGGGDESTSVDMQTKKKNIFVVIVGLVIPLLLSLIKEE</sequence>
<gene>
    <name evidence="8" type="ORF">I9W82_004423</name>
</gene>
<dbReference type="InterPro" id="IPR003689">
    <property type="entry name" value="ZIP"/>
</dbReference>
<evidence type="ECO:0000256" key="2">
    <source>
        <dbReference type="ARBA" id="ARBA00004394"/>
    </source>
</evidence>
<name>A0A8H7ZD92_9ASCO</name>
<dbReference type="InterPro" id="IPR045891">
    <property type="entry name" value="ZIP9"/>
</dbReference>
<dbReference type="GO" id="GO:0000139">
    <property type="term" value="C:Golgi membrane"/>
    <property type="evidence" value="ECO:0007669"/>
    <property type="project" value="UniProtKB-SubCell"/>
</dbReference>
<protein>
    <submittedName>
        <fullName evidence="8">Uncharacterized protein</fullName>
    </submittedName>
</protein>
<evidence type="ECO:0000256" key="5">
    <source>
        <dbReference type="ARBA" id="ARBA00023034"/>
    </source>
</evidence>
<feature type="transmembrane region" description="Helical" evidence="7">
    <location>
        <begin position="286"/>
        <end position="303"/>
    </location>
</feature>
<dbReference type="PANTHER" id="PTHR16133:SF0">
    <property type="entry name" value="ZINC_IRON REGULATED TRANSPORTER-RELATED PROTEIN 102B, ISOFORM E"/>
    <property type="match status" value="1"/>
</dbReference>
<proteinExistence type="predicted"/>
<evidence type="ECO:0000256" key="1">
    <source>
        <dbReference type="ARBA" id="ARBA00004127"/>
    </source>
</evidence>
<reference evidence="8 9" key="1">
    <citation type="submission" date="2020-12" db="EMBL/GenBank/DDBJ databases">
        <title>Effect of drift, selection, and recombination on the evolution of hybrid genomes in Candida yeast pathogens.</title>
        <authorList>
            <person name="Mixao V."/>
            <person name="Ksiezopolska E."/>
            <person name="Saus E."/>
            <person name="Boekhout T."/>
            <person name="Gacser A."/>
            <person name="Gabaldon T."/>
        </authorList>
    </citation>
    <scope>NUCLEOTIDE SEQUENCE [LARGE SCALE GENOMIC DNA]</scope>
    <source>
        <strain evidence="8 9">BP57</strain>
    </source>
</reference>
<evidence type="ECO:0000256" key="4">
    <source>
        <dbReference type="ARBA" id="ARBA00022989"/>
    </source>
</evidence>
<evidence type="ECO:0000256" key="7">
    <source>
        <dbReference type="SAM" id="Phobius"/>
    </source>
</evidence>
<keyword evidence="3 7" id="KW-0812">Transmembrane</keyword>
<dbReference type="GO" id="GO:0046873">
    <property type="term" value="F:metal ion transmembrane transporter activity"/>
    <property type="evidence" value="ECO:0007669"/>
    <property type="project" value="InterPro"/>
</dbReference>
<keyword evidence="6 7" id="KW-0472">Membrane</keyword>
<dbReference type="OrthoDB" id="19859at2759"/>
<dbReference type="Proteomes" id="UP000669133">
    <property type="component" value="Unassembled WGS sequence"/>
</dbReference>
<comment type="caution">
    <text evidence="8">The sequence shown here is derived from an EMBL/GenBank/DDBJ whole genome shotgun (WGS) entry which is preliminary data.</text>
</comment>
<keyword evidence="9" id="KW-1185">Reference proteome</keyword>
<keyword evidence="4 7" id="KW-1133">Transmembrane helix</keyword>
<evidence type="ECO:0000256" key="3">
    <source>
        <dbReference type="ARBA" id="ARBA00022692"/>
    </source>
</evidence>
<feature type="transmembrane region" description="Helical" evidence="7">
    <location>
        <begin position="200"/>
        <end position="222"/>
    </location>
</feature>
<evidence type="ECO:0000313" key="8">
    <source>
        <dbReference type="EMBL" id="KAG5418094.1"/>
    </source>
</evidence>
<comment type="subcellular location">
    <subcellularLocation>
        <location evidence="1">Endomembrane system</location>
        <topology evidence="1">Multi-pass membrane protein</topology>
    </subcellularLocation>
    <subcellularLocation>
        <location evidence="2">Golgi apparatus membrane</location>
    </subcellularLocation>
</comment>
<keyword evidence="5" id="KW-0333">Golgi apparatus</keyword>
<feature type="transmembrane region" description="Helical" evidence="7">
    <location>
        <begin position="38"/>
        <end position="58"/>
    </location>
</feature>
<dbReference type="EMBL" id="JAEOAQ010000006">
    <property type="protein sequence ID" value="KAG5418094.1"/>
    <property type="molecule type" value="Genomic_DNA"/>
</dbReference>
<evidence type="ECO:0000313" key="9">
    <source>
        <dbReference type="Proteomes" id="UP000669133"/>
    </source>
</evidence>
<feature type="transmembrane region" description="Helical" evidence="7">
    <location>
        <begin position="167"/>
        <end position="188"/>
    </location>
</feature>
<dbReference type="GO" id="GO:0006829">
    <property type="term" value="P:zinc ion transport"/>
    <property type="evidence" value="ECO:0007669"/>
    <property type="project" value="InterPro"/>
</dbReference>
<dbReference type="AlphaFoldDB" id="A0A8H7ZD92"/>
<dbReference type="RefSeq" id="XP_067547210.1">
    <property type="nucleotide sequence ID" value="XM_067693494.1"/>
</dbReference>
<feature type="transmembrane region" description="Helical" evidence="7">
    <location>
        <begin position="6"/>
        <end position="26"/>
    </location>
</feature>
<feature type="transmembrane region" description="Helical" evidence="7">
    <location>
        <begin position="229"/>
        <end position="250"/>
    </location>
</feature>
<evidence type="ECO:0000256" key="6">
    <source>
        <dbReference type="ARBA" id="ARBA00023136"/>
    </source>
</evidence>
<feature type="transmembrane region" description="Helical" evidence="7">
    <location>
        <begin position="70"/>
        <end position="91"/>
    </location>
</feature>
<organism evidence="8 9">
    <name type="scientific">Candida metapsilosis</name>
    <dbReference type="NCBI Taxonomy" id="273372"/>
    <lineage>
        <taxon>Eukaryota</taxon>
        <taxon>Fungi</taxon>
        <taxon>Dikarya</taxon>
        <taxon>Ascomycota</taxon>
        <taxon>Saccharomycotina</taxon>
        <taxon>Pichiomycetes</taxon>
        <taxon>Debaryomycetaceae</taxon>
        <taxon>Candida/Lodderomyces clade</taxon>
        <taxon>Candida</taxon>
    </lineage>
</organism>
<dbReference type="Pfam" id="PF02535">
    <property type="entry name" value="Zip"/>
    <property type="match status" value="1"/>
</dbReference>
<dbReference type="PANTHER" id="PTHR16133">
    <property type="entry name" value="SOLUTE CARRIER FAMILY 39 ZINC TRANSPORTER , MEMBER 9-RELATED"/>
    <property type="match status" value="1"/>
</dbReference>
<accession>A0A8H7ZD92</accession>